<dbReference type="SUPFAM" id="SSF54593">
    <property type="entry name" value="Glyoxalase/Bleomycin resistance protein/Dihydroxybiphenyl dioxygenase"/>
    <property type="match status" value="1"/>
</dbReference>
<accession>A0A1H8WWQ1</accession>
<gene>
    <name evidence="1" type="ORF">SAMN04490178_11844</name>
</gene>
<dbReference type="Proteomes" id="UP000198847">
    <property type="component" value="Unassembled WGS sequence"/>
</dbReference>
<dbReference type="InterPro" id="IPR029068">
    <property type="entry name" value="Glyas_Bleomycin-R_OHBP_Dase"/>
</dbReference>
<dbReference type="AlphaFoldDB" id="A0A1H8WWQ1"/>
<dbReference type="RefSeq" id="WP_091748739.1">
    <property type="nucleotide sequence ID" value="NZ_FODY01000018.1"/>
</dbReference>
<proteinExistence type="predicted"/>
<reference evidence="1 2" key="1">
    <citation type="submission" date="2016-10" db="EMBL/GenBank/DDBJ databases">
        <authorList>
            <person name="de Groot N.N."/>
        </authorList>
    </citation>
    <scope>NUCLEOTIDE SEQUENCE [LARGE SCALE GENOMIC DNA]</scope>
    <source>
        <strain evidence="1 2">DSM 13305</strain>
    </source>
</reference>
<evidence type="ECO:0000313" key="2">
    <source>
        <dbReference type="Proteomes" id="UP000198847"/>
    </source>
</evidence>
<dbReference type="OrthoDB" id="1986818at2"/>
<dbReference type="STRING" id="112903.SAMN04490178_11844"/>
<sequence length="129" mass="14901">MKNSATYEYHHMGIPTDKPQAGERYSSTFKMYTTAGHNEFRIQWHRFEEGCPLHPLVQSVPHIAFKVDSIEKAIEGKVVLLEPYYPFDNYRVAIIEVEGAPVELIETSLSEEQIWCDSHNNSVIYPNKD</sequence>
<organism evidence="1 2">
    <name type="scientific">Propionispora vibrioides</name>
    <dbReference type="NCBI Taxonomy" id="112903"/>
    <lineage>
        <taxon>Bacteria</taxon>
        <taxon>Bacillati</taxon>
        <taxon>Bacillota</taxon>
        <taxon>Negativicutes</taxon>
        <taxon>Selenomonadales</taxon>
        <taxon>Sporomusaceae</taxon>
        <taxon>Propionispora</taxon>
    </lineage>
</organism>
<evidence type="ECO:0000313" key="1">
    <source>
        <dbReference type="EMBL" id="SEP31518.1"/>
    </source>
</evidence>
<name>A0A1H8WWQ1_9FIRM</name>
<keyword evidence="2" id="KW-1185">Reference proteome</keyword>
<dbReference type="EMBL" id="FODY01000018">
    <property type="protein sequence ID" value="SEP31518.1"/>
    <property type="molecule type" value="Genomic_DNA"/>
</dbReference>
<protein>
    <submittedName>
        <fullName evidence="1">Uncharacterized protein</fullName>
    </submittedName>
</protein>